<reference evidence="3" key="1">
    <citation type="submission" date="2020-11" db="EMBL/GenBank/DDBJ databases">
        <title>Bacterial whole genome sequence for Caenimonas sp. DR4.4.</title>
        <authorList>
            <person name="Le V."/>
            <person name="Ko S.-R."/>
            <person name="Ahn C.-Y."/>
            <person name="Oh H.-M."/>
        </authorList>
    </citation>
    <scope>NUCLEOTIDE SEQUENCE</scope>
    <source>
        <strain evidence="3">DR4.4</strain>
    </source>
</reference>
<sequence length="149" mass="16035">MRKSKLQAASLEGNADDVEAAFYDALQNGDIDKLMACWADDDDIVCIHPGGPRVVGAMAIRATFEAMFGNGSIRAWPEQARKVHAAAAAVHNVLERVEVLGPEGPLNAWVIATNVYHKTTQGWRMVAHHASPGTPSEIQEVSGSPQVLH</sequence>
<accession>A0A931H564</accession>
<dbReference type="InterPro" id="IPR037401">
    <property type="entry name" value="SnoaL-like"/>
</dbReference>
<comment type="caution">
    <text evidence="3">The sequence shown here is derived from an EMBL/GenBank/DDBJ whole genome shotgun (WGS) entry which is preliminary data.</text>
</comment>
<dbReference type="EMBL" id="JADWYS010000001">
    <property type="protein sequence ID" value="MBG9388687.1"/>
    <property type="molecule type" value="Genomic_DNA"/>
</dbReference>
<name>A0A931H564_9BURK</name>
<dbReference type="Gene3D" id="3.10.450.50">
    <property type="match status" value="1"/>
</dbReference>
<dbReference type="PANTHER" id="PTHR34957:SF1">
    <property type="entry name" value="NUCLEAR TRANSPORT FACTOR 2 (NTF2) FAMILY PROTEIN"/>
    <property type="match status" value="1"/>
</dbReference>
<dbReference type="Proteomes" id="UP000651050">
    <property type="component" value="Unassembled WGS sequence"/>
</dbReference>
<proteinExistence type="predicted"/>
<feature type="region of interest" description="Disordered" evidence="1">
    <location>
        <begin position="129"/>
        <end position="149"/>
    </location>
</feature>
<dbReference type="AlphaFoldDB" id="A0A931H564"/>
<dbReference type="Pfam" id="PF13474">
    <property type="entry name" value="SnoaL_3"/>
    <property type="match status" value="1"/>
</dbReference>
<evidence type="ECO:0000256" key="1">
    <source>
        <dbReference type="SAM" id="MobiDB-lite"/>
    </source>
</evidence>
<feature type="compositionally biased region" description="Polar residues" evidence="1">
    <location>
        <begin position="133"/>
        <end position="149"/>
    </location>
</feature>
<organism evidence="3 4">
    <name type="scientific">Caenimonas aquaedulcis</name>
    <dbReference type="NCBI Taxonomy" id="2793270"/>
    <lineage>
        <taxon>Bacteria</taxon>
        <taxon>Pseudomonadati</taxon>
        <taxon>Pseudomonadota</taxon>
        <taxon>Betaproteobacteria</taxon>
        <taxon>Burkholderiales</taxon>
        <taxon>Comamonadaceae</taxon>
        <taxon>Caenimonas</taxon>
    </lineage>
</organism>
<dbReference type="InterPro" id="IPR032710">
    <property type="entry name" value="NTF2-like_dom_sf"/>
</dbReference>
<dbReference type="PANTHER" id="PTHR34957">
    <property type="entry name" value="NUCLEAR TRANSPORT FACTOR 2 (NTF2) FAMILY PROTEIN"/>
    <property type="match status" value="1"/>
</dbReference>
<protein>
    <submittedName>
        <fullName evidence="3">Nuclear transport factor 2 family protein</fullName>
    </submittedName>
</protein>
<gene>
    <name evidence="3" type="ORF">I5803_11700</name>
</gene>
<evidence type="ECO:0000259" key="2">
    <source>
        <dbReference type="Pfam" id="PF13474"/>
    </source>
</evidence>
<dbReference type="RefSeq" id="WP_196986532.1">
    <property type="nucleotide sequence ID" value="NZ_JADWYS010000001.1"/>
</dbReference>
<evidence type="ECO:0000313" key="4">
    <source>
        <dbReference type="Proteomes" id="UP000651050"/>
    </source>
</evidence>
<dbReference type="SUPFAM" id="SSF54427">
    <property type="entry name" value="NTF2-like"/>
    <property type="match status" value="1"/>
</dbReference>
<keyword evidence="4" id="KW-1185">Reference proteome</keyword>
<feature type="domain" description="SnoaL-like" evidence="2">
    <location>
        <begin position="20"/>
        <end position="132"/>
    </location>
</feature>
<evidence type="ECO:0000313" key="3">
    <source>
        <dbReference type="EMBL" id="MBG9388687.1"/>
    </source>
</evidence>